<dbReference type="Proteomes" id="UP000593571">
    <property type="component" value="Unassembled WGS sequence"/>
</dbReference>
<name>A0A7J8F2E5_ROUAE</name>
<proteinExistence type="predicted"/>
<accession>A0A7J8F2E5</accession>
<dbReference type="GO" id="GO:0007160">
    <property type="term" value="P:cell-matrix adhesion"/>
    <property type="evidence" value="ECO:0007669"/>
    <property type="project" value="TreeGrafter"/>
</dbReference>
<keyword evidence="1" id="KW-0732">Signal</keyword>
<keyword evidence="2" id="KW-0325">Glycoprotein</keyword>
<keyword evidence="4" id="KW-1185">Reference proteome</keyword>
<dbReference type="PANTHER" id="PTHR23412">
    <property type="entry name" value="STEREOCILIN RELATED"/>
    <property type="match status" value="1"/>
</dbReference>
<protein>
    <submittedName>
        <fullName evidence="3">Otoancorin</fullName>
    </submittedName>
</protein>
<comment type="caution">
    <text evidence="3">The sequence shown here is derived from an EMBL/GenBank/DDBJ whole genome shotgun (WGS) entry which is preliminary data.</text>
</comment>
<dbReference type="PANTHER" id="PTHR23412:SF18">
    <property type="entry name" value="OTOANCORIN"/>
    <property type="match status" value="1"/>
</dbReference>
<evidence type="ECO:0000256" key="1">
    <source>
        <dbReference type="ARBA" id="ARBA00022729"/>
    </source>
</evidence>
<dbReference type="EMBL" id="JACASE010000008">
    <property type="protein sequence ID" value="KAF6441721.1"/>
    <property type="molecule type" value="Genomic_DNA"/>
</dbReference>
<evidence type="ECO:0000256" key="2">
    <source>
        <dbReference type="ARBA" id="ARBA00023180"/>
    </source>
</evidence>
<gene>
    <name evidence="3" type="ORF">HJG63_014776</name>
</gene>
<dbReference type="GO" id="GO:0009986">
    <property type="term" value="C:cell surface"/>
    <property type="evidence" value="ECO:0007669"/>
    <property type="project" value="TreeGrafter"/>
</dbReference>
<organism evidence="3 4">
    <name type="scientific">Rousettus aegyptiacus</name>
    <name type="common">Egyptian fruit bat</name>
    <name type="synonym">Pteropus aegyptiacus</name>
    <dbReference type="NCBI Taxonomy" id="9407"/>
    <lineage>
        <taxon>Eukaryota</taxon>
        <taxon>Metazoa</taxon>
        <taxon>Chordata</taxon>
        <taxon>Craniata</taxon>
        <taxon>Vertebrata</taxon>
        <taxon>Euteleostomi</taxon>
        <taxon>Mammalia</taxon>
        <taxon>Eutheria</taxon>
        <taxon>Laurasiatheria</taxon>
        <taxon>Chiroptera</taxon>
        <taxon>Yinpterochiroptera</taxon>
        <taxon>Pteropodoidea</taxon>
        <taxon>Pteropodidae</taxon>
        <taxon>Rousettinae</taxon>
        <taxon>Rousettus</taxon>
    </lineage>
</organism>
<reference evidence="3 4" key="1">
    <citation type="journal article" date="2020" name="Nature">
        <title>Six reference-quality genomes reveal evolution of bat adaptations.</title>
        <authorList>
            <person name="Jebb D."/>
            <person name="Huang Z."/>
            <person name="Pippel M."/>
            <person name="Hughes G.M."/>
            <person name="Lavrichenko K."/>
            <person name="Devanna P."/>
            <person name="Winkler S."/>
            <person name="Jermiin L.S."/>
            <person name="Skirmuntt E.C."/>
            <person name="Katzourakis A."/>
            <person name="Burkitt-Gray L."/>
            <person name="Ray D.A."/>
            <person name="Sullivan K.A.M."/>
            <person name="Roscito J.G."/>
            <person name="Kirilenko B.M."/>
            <person name="Davalos L.M."/>
            <person name="Corthals A.P."/>
            <person name="Power M.L."/>
            <person name="Jones G."/>
            <person name="Ransome R.D."/>
            <person name="Dechmann D.K.N."/>
            <person name="Locatelli A.G."/>
            <person name="Puechmaille S.J."/>
            <person name="Fedrigo O."/>
            <person name="Jarvis E.D."/>
            <person name="Hiller M."/>
            <person name="Vernes S.C."/>
            <person name="Myers E.W."/>
            <person name="Teeling E.C."/>
        </authorList>
    </citation>
    <scope>NUCLEOTIDE SEQUENCE [LARGE SCALE GENOMIC DNA]</scope>
    <source>
        <strain evidence="3">MRouAeg1</strain>
        <tissue evidence="3">Muscle</tissue>
    </source>
</reference>
<dbReference type="InterPro" id="IPR026664">
    <property type="entry name" value="Stereocilin-rel"/>
</dbReference>
<evidence type="ECO:0000313" key="3">
    <source>
        <dbReference type="EMBL" id="KAF6441721.1"/>
    </source>
</evidence>
<evidence type="ECO:0000313" key="4">
    <source>
        <dbReference type="Proteomes" id="UP000593571"/>
    </source>
</evidence>
<sequence>MGEDVFLRNVELLGAVRGFGPPQLTALKEKAVQVWDAPSHWREHHILSLGRIALAFNERELGQLGLSAIDTVASLSQQTEWTPGQAKSILRGFLEDSGSRIQDLKSFHLVGLGATLCAMNATEISLIRVSEFRAVVARIGTLVCSTDVLAEFKKKAEAVFGNPAEWSSSVLQELGTIAAGLTKEELRMLDKDLMPYFQPSAIRCLPDEIFKELSAEQIAALGPENAAAVTPAQRRQLGVWQLQSLQRALDGDKPRAWQDAALSARPPRTPLARAPPGVSASGGLWLGCSLPVLMLQLLR</sequence>
<dbReference type="AlphaFoldDB" id="A0A7J8F2E5"/>